<evidence type="ECO:0000313" key="8">
    <source>
        <dbReference type="Proteomes" id="UP000053669"/>
    </source>
</evidence>
<evidence type="ECO:0000256" key="3">
    <source>
        <dbReference type="ARBA" id="ARBA00023027"/>
    </source>
</evidence>
<dbReference type="Proteomes" id="UP000053669">
    <property type="component" value="Unassembled WGS sequence"/>
</dbReference>
<evidence type="ECO:0000256" key="4">
    <source>
        <dbReference type="PROSITE-ProRule" id="PRU10007"/>
    </source>
</evidence>
<dbReference type="PANTHER" id="PTHR42986:SF1">
    <property type="entry name" value="BENZALDEHYDE DEHYDROGENASE YFMT"/>
    <property type="match status" value="1"/>
</dbReference>
<dbReference type="FunFam" id="3.40.309.10:FF:000010">
    <property type="entry name" value="Gamma-aminobutyraldehyde dehydrogenase"/>
    <property type="match status" value="1"/>
</dbReference>
<dbReference type="SUPFAM" id="SSF53720">
    <property type="entry name" value="ALDH-like"/>
    <property type="match status" value="1"/>
</dbReference>
<dbReference type="InterPro" id="IPR015590">
    <property type="entry name" value="Aldehyde_DH_dom"/>
</dbReference>
<dbReference type="Pfam" id="PF00171">
    <property type="entry name" value="Aldedh"/>
    <property type="match status" value="1"/>
</dbReference>
<dbReference type="InterPro" id="IPR016161">
    <property type="entry name" value="Ald_DH/histidinol_DH"/>
</dbReference>
<reference evidence="7 8" key="1">
    <citation type="submission" date="2015-10" db="EMBL/GenBank/DDBJ databases">
        <title>Draft genome sequence of Streptomyces canus DSM 40017, type strain for the species Streptomyces canus.</title>
        <authorList>
            <person name="Ruckert C."/>
            <person name="Winkler A."/>
            <person name="Kalinowski J."/>
            <person name="Kampfer P."/>
            <person name="Glaeser S."/>
        </authorList>
    </citation>
    <scope>NUCLEOTIDE SEQUENCE [LARGE SCALE GENOMIC DNA]</scope>
    <source>
        <strain evidence="7 8">DSM 40017</strain>
    </source>
</reference>
<dbReference type="CDD" id="cd07105">
    <property type="entry name" value="ALDH_SaliADH"/>
    <property type="match status" value="1"/>
</dbReference>
<keyword evidence="3" id="KW-0520">NAD</keyword>
<protein>
    <submittedName>
        <fullName evidence="7">Salicylaldehyde dehydrogenase</fullName>
    </submittedName>
</protein>
<name>A0A101RLV9_9ACTN</name>
<evidence type="ECO:0000256" key="2">
    <source>
        <dbReference type="ARBA" id="ARBA00023002"/>
    </source>
</evidence>
<dbReference type="InterPro" id="IPR016162">
    <property type="entry name" value="Ald_DH_N"/>
</dbReference>
<comment type="caution">
    <text evidence="7">The sequence shown here is derived from an EMBL/GenBank/DDBJ whole genome shotgun (WGS) entry which is preliminary data.</text>
</comment>
<accession>A0A101RLV9</accession>
<dbReference type="PANTHER" id="PTHR42986">
    <property type="entry name" value="BENZALDEHYDE DEHYDROGENASE YFMT"/>
    <property type="match status" value="1"/>
</dbReference>
<organism evidence="7 8">
    <name type="scientific">Streptomyces canus</name>
    <dbReference type="NCBI Taxonomy" id="58343"/>
    <lineage>
        <taxon>Bacteria</taxon>
        <taxon>Bacillati</taxon>
        <taxon>Actinomycetota</taxon>
        <taxon>Actinomycetes</taxon>
        <taxon>Kitasatosporales</taxon>
        <taxon>Streptomycetaceae</taxon>
        <taxon>Streptomyces</taxon>
        <taxon>Streptomyces aurantiacus group</taxon>
    </lineage>
</organism>
<dbReference type="Gene3D" id="3.40.605.10">
    <property type="entry name" value="Aldehyde Dehydrogenase, Chain A, domain 1"/>
    <property type="match status" value="1"/>
</dbReference>
<evidence type="ECO:0000259" key="6">
    <source>
        <dbReference type="Pfam" id="PF00171"/>
    </source>
</evidence>
<proteinExistence type="inferred from homology"/>
<feature type="domain" description="Aldehyde dehydrogenase" evidence="6">
    <location>
        <begin position="28"/>
        <end position="485"/>
    </location>
</feature>
<dbReference type="STRING" id="58343.AQJ46_44195"/>
<dbReference type="InterPro" id="IPR029510">
    <property type="entry name" value="Ald_DH_CS_GLU"/>
</dbReference>
<dbReference type="RefSeq" id="WP_059211011.1">
    <property type="nucleotide sequence ID" value="NZ_KQ948677.1"/>
</dbReference>
<dbReference type="InterPro" id="IPR016163">
    <property type="entry name" value="Ald_DH_C"/>
</dbReference>
<dbReference type="GO" id="GO:0016620">
    <property type="term" value="F:oxidoreductase activity, acting on the aldehyde or oxo group of donors, NAD or NADP as acceptor"/>
    <property type="evidence" value="ECO:0007669"/>
    <property type="project" value="InterPro"/>
</dbReference>
<keyword evidence="2 5" id="KW-0560">Oxidoreductase</keyword>
<sequence length="496" mass="51643">MSATEITAPTSGAVRTSDLFIAGEHVAAKDGRYFETTEALTGEPIARVAAASVEDVNHAVDAAAAVLPEWSALPPAARRSVLERAAVLLGERTDEIVATMSREMGATLPWCGFNVHVAKGMFVEAAAQAYAAVGEVIPSDVPGLTALGVRQPVGVVVGIAPWNAPLILGVRAIVWPLVWGNTVVLKSSEQTPLTQAAIVQVLHDAGVPAGAVNLISNAPKDGPSVVEALIAHPAVTRVNFTGSSRVGRVIGELGGRHLTRVVLELGGKAPFLVLPDADLEEAAAAASFGAFMNQGEICMSTERVIVDRTVADELSSRLAERASKLVVGPPSDPTSQIGPLVHGAARDHVVALIEDARAKGAQVLAGGTADGLFVQPTVLRGVTPDMRVYSEESFGPVVSIIEVDSTDEAVAVANDTEYGLSAAVFGRDAAAALDVARRIRSGICHINGATVHDEPQMPFGGVGASGWGRFGSRAALEEFTELRWITIQSGSRHYPI</sequence>
<evidence type="ECO:0000256" key="1">
    <source>
        <dbReference type="ARBA" id="ARBA00009986"/>
    </source>
</evidence>
<gene>
    <name evidence="7" type="ORF">AQJ46_44195</name>
</gene>
<dbReference type="PROSITE" id="PS00687">
    <property type="entry name" value="ALDEHYDE_DEHYDR_GLU"/>
    <property type="match status" value="1"/>
</dbReference>
<dbReference type="EMBL" id="LMWU01000065">
    <property type="protein sequence ID" value="KUN57999.1"/>
    <property type="molecule type" value="Genomic_DNA"/>
</dbReference>
<evidence type="ECO:0000313" key="7">
    <source>
        <dbReference type="EMBL" id="KUN57999.1"/>
    </source>
</evidence>
<dbReference type="Gene3D" id="3.40.309.10">
    <property type="entry name" value="Aldehyde Dehydrogenase, Chain A, domain 2"/>
    <property type="match status" value="1"/>
</dbReference>
<comment type="similarity">
    <text evidence="1 5">Belongs to the aldehyde dehydrogenase family.</text>
</comment>
<dbReference type="AlphaFoldDB" id="A0A101RLV9"/>
<feature type="active site" evidence="4">
    <location>
        <position position="264"/>
    </location>
</feature>
<evidence type="ECO:0000256" key="5">
    <source>
        <dbReference type="RuleBase" id="RU003345"/>
    </source>
</evidence>